<dbReference type="AlphaFoldDB" id="A0A654U6U4"/>
<evidence type="ECO:0000313" key="6">
    <source>
        <dbReference type="Proteomes" id="UP000046680"/>
    </source>
</evidence>
<dbReference type="Proteomes" id="UP000046680">
    <property type="component" value="Unassembled WGS sequence"/>
</dbReference>
<dbReference type="Proteomes" id="UP000039217">
    <property type="component" value="Unassembled WGS sequence"/>
</dbReference>
<sequence length="74" mass="7581">MSSALSTPPAMRSCSAANWSCSASRSCSGAAANFFLCRMPTAALAPITATSASGQANTLVAFNDREFIAMYAPP</sequence>
<evidence type="ECO:0000313" key="5">
    <source>
        <dbReference type="Proteomes" id="UP000039217"/>
    </source>
</evidence>
<dbReference type="Proteomes" id="UP000049023">
    <property type="component" value="Unassembled WGS sequence"/>
</dbReference>
<name>A0A654U6U4_MYCTX</name>
<dbReference type="EMBL" id="CNFU01000329">
    <property type="protein sequence ID" value="CKR63255.1"/>
    <property type="molecule type" value="Genomic_DNA"/>
</dbReference>
<evidence type="ECO:0000313" key="1">
    <source>
        <dbReference type="EMBL" id="CFS15060.1"/>
    </source>
</evidence>
<dbReference type="EMBL" id="CHKL01000262">
    <property type="protein sequence ID" value="COW37600.1"/>
    <property type="molecule type" value="Genomic_DNA"/>
</dbReference>
<gene>
    <name evidence="1" type="ORF">ERS007657_04262</name>
    <name evidence="3" type="ORF">ERS007661_04571</name>
    <name evidence="4" type="ORF">ERS007741_02345</name>
    <name evidence="2" type="ORF">ERS027661_01793</name>
</gene>
<evidence type="ECO:0000313" key="3">
    <source>
        <dbReference type="EMBL" id="CNX30958.1"/>
    </source>
</evidence>
<evidence type="ECO:0000313" key="2">
    <source>
        <dbReference type="EMBL" id="CKR63255.1"/>
    </source>
</evidence>
<dbReference type="EMBL" id="CGCX01002688">
    <property type="protein sequence ID" value="CFS15060.1"/>
    <property type="molecule type" value="Genomic_DNA"/>
</dbReference>
<protein>
    <submittedName>
        <fullName evidence="1">Uncharacterized protein</fullName>
    </submittedName>
</protein>
<evidence type="ECO:0000313" key="4">
    <source>
        <dbReference type="EMBL" id="COW37600.1"/>
    </source>
</evidence>
<dbReference type="EMBL" id="CQQC01002928">
    <property type="protein sequence ID" value="CNX30958.1"/>
    <property type="molecule type" value="Genomic_DNA"/>
</dbReference>
<organism evidence="1 6">
    <name type="scientific">Mycobacterium tuberculosis</name>
    <dbReference type="NCBI Taxonomy" id="1773"/>
    <lineage>
        <taxon>Bacteria</taxon>
        <taxon>Bacillati</taxon>
        <taxon>Actinomycetota</taxon>
        <taxon>Actinomycetes</taxon>
        <taxon>Mycobacteriales</taxon>
        <taxon>Mycobacteriaceae</taxon>
        <taxon>Mycobacterium</taxon>
        <taxon>Mycobacterium tuberculosis complex</taxon>
    </lineage>
</organism>
<proteinExistence type="predicted"/>
<evidence type="ECO:0000313" key="8">
    <source>
        <dbReference type="Proteomes" id="UP000049023"/>
    </source>
</evidence>
<accession>A0A654U6U4</accession>
<evidence type="ECO:0000313" key="7">
    <source>
        <dbReference type="Proteomes" id="UP000048600"/>
    </source>
</evidence>
<reference evidence="5 6" key="1">
    <citation type="submission" date="2015-03" db="EMBL/GenBank/DDBJ databases">
        <authorList>
            <consortium name="Pathogen Informatics"/>
        </authorList>
    </citation>
    <scope>NUCLEOTIDE SEQUENCE [LARGE SCALE GENOMIC DNA]</scope>
    <source>
        <strain evidence="2 8">Bir 187</strain>
        <strain evidence="1 6">C09601061</strain>
        <strain evidence="3 5">D00501624</strain>
        <strain evidence="4 7">P00601463</strain>
    </source>
</reference>
<dbReference type="Proteomes" id="UP000048600">
    <property type="component" value="Unassembled WGS sequence"/>
</dbReference>